<dbReference type="AlphaFoldDB" id="A0A512MCQ7"/>
<reference evidence="2 3" key="1">
    <citation type="submission" date="2019-07" db="EMBL/GenBank/DDBJ databases">
        <title>Whole genome shotgun sequence of Brevifollis gellanilyticus NBRC 108608.</title>
        <authorList>
            <person name="Hosoyama A."/>
            <person name="Uohara A."/>
            <person name="Ohji S."/>
            <person name="Ichikawa N."/>
        </authorList>
    </citation>
    <scope>NUCLEOTIDE SEQUENCE [LARGE SCALE GENOMIC DNA]</scope>
    <source>
        <strain evidence="2 3">NBRC 108608</strain>
    </source>
</reference>
<dbReference type="EMBL" id="BKAG01000031">
    <property type="protein sequence ID" value="GEP44515.1"/>
    <property type="molecule type" value="Genomic_DNA"/>
</dbReference>
<accession>A0A512MCQ7</accession>
<protein>
    <submittedName>
        <fullName evidence="2">Uncharacterized protein</fullName>
    </submittedName>
</protein>
<evidence type="ECO:0000313" key="2">
    <source>
        <dbReference type="EMBL" id="GEP44515.1"/>
    </source>
</evidence>
<dbReference type="OrthoDB" id="285245at2"/>
<organism evidence="2 3">
    <name type="scientific">Brevifollis gellanilyticus</name>
    <dbReference type="NCBI Taxonomy" id="748831"/>
    <lineage>
        <taxon>Bacteria</taxon>
        <taxon>Pseudomonadati</taxon>
        <taxon>Verrucomicrobiota</taxon>
        <taxon>Verrucomicrobiia</taxon>
        <taxon>Verrucomicrobiales</taxon>
        <taxon>Verrucomicrobiaceae</taxon>
    </lineage>
</organism>
<feature type="transmembrane region" description="Helical" evidence="1">
    <location>
        <begin position="60"/>
        <end position="79"/>
    </location>
</feature>
<proteinExistence type="predicted"/>
<dbReference type="RefSeq" id="WP_146852538.1">
    <property type="nucleotide sequence ID" value="NZ_BKAG01000031.1"/>
</dbReference>
<keyword evidence="1" id="KW-0812">Transmembrane</keyword>
<sequence length="144" mass="15943">MNTPFSEEAACGHVRLQRLILRISALAALLALPAVILPRLAAEKVSWIMGFGQPPMTPLMLYMMAGGGAVYVGQAVLLWTMSTDVVRYQPLVRLVGRIYLVCAPVFLWIDTQAGLPKWWMGMDCLGCLFFGAALLWACRRRAET</sequence>
<keyword evidence="1" id="KW-0472">Membrane</keyword>
<feature type="transmembrane region" description="Helical" evidence="1">
    <location>
        <begin position="20"/>
        <end position="40"/>
    </location>
</feature>
<evidence type="ECO:0000313" key="3">
    <source>
        <dbReference type="Proteomes" id="UP000321577"/>
    </source>
</evidence>
<keyword evidence="1" id="KW-1133">Transmembrane helix</keyword>
<feature type="transmembrane region" description="Helical" evidence="1">
    <location>
        <begin position="91"/>
        <end position="109"/>
    </location>
</feature>
<comment type="caution">
    <text evidence="2">The sequence shown here is derived from an EMBL/GenBank/DDBJ whole genome shotgun (WGS) entry which is preliminary data.</text>
</comment>
<gene>
    <name evidence="2" type="ORF">BGE01nite_38060</name>
</gene>
<evidence type="ECO:0000256" key="1">
    <source>
        <dbReference type="SAM" id="Phobius"/>
    </source>
</evidence>
<name>A0A512MCQ7_9BACT</name>
<dbReference type="Proteomes" id="UP000321577">
    <property type="component" value="Unassembled WGS sequence"/>
</dbReference>
<keyword evidence="3" id="KW-1185">Reference proteome</keyword>
<feature type="transmembrane region" description="Helical" evidence="1">
    <location>
        <begin position="115"/>
        <end position="138"/>
    </location>
</feature>